<name>A0A0K2G7A8_NITMO</name>
<dbReference type="OrthoDB" id="9831287at2"/>
<proteinExistence type="predicted"/>
<evidence type="ECO:0000256" key="1">
    <source>
        <dbReference type="SAM" id="Coils"/>
    </source>
</evidence>
<evidence type="ECO:0000313" key="3">
    <source>
        <dbReference type="Proteomes" id="UP000069205"/>
    </source>
</evidence>
<accession>A0A0K2G7A8</accession>
<dbReference type="PATRIC" id="fig|42253.5.peg.304"/>
<gene>
    <name evidence="2" type="ORF">NITMOv2_0316</name>
</gene>
<keyword evidence="3" id="KW-1185">Reference proteome</keyword>
<reference evidence="2 3" key="1">
    <citation type="journal article" date="2015" name="Proc. Natl. Acad. Sci. U.S.A.">
        <title>Expanded metabolic versatility of ubiquitous nitrite-oxidizing bacteria from the genus Nitrospira.</title>
        <authorList>
            <person name="Koch H."/>
            <person name="Lucker S."/>
            <person name="Albertsen M."/>
            <person name="Kitzinger K."/>
            <person name="Herbold C."/>
            <person name="Spieck E."/>
            <person name="Nielsen P.H."/>
            <person name="Wagner M."/>
            <person name="Daims H."/>
        </authorList>
    </citation>
    <scope>NUCLEOTIDE SEQUENCE [LARGE SCALE GENOMIC DNA]</scope>
    <source>
        <strain evidence="2 3">NSP M-1</strain>
    </source>
</reference>
<sequence>MEDLVIEEEGTSSALKITLGDFLVFINWMNQTEKALDRAEPLPALPDLDSGKVRGWIQLVQRLEERFRRSEEKKLALEANVIAQEAQLGQLLSHLHANIASLYENLGQAQKAEEVRRRAEALHCS</sequence>
<organism evidence="2 3">
    <name type="scientific">Nitrospira moscoviensis</name>
    <dbReference type="NCBI Taxonomy" id="42253"/>
    <lineage>
        <taxon>Bacteria</taxon>
        <taxon>Pseudomonadati</taxon>
        <taxon>Nitrospirota</taxon>
        <taxon>Nitrospiria</taxon>
        <taxon>Nitrospirales</taxon>
        <taxon>Nitrospiraceae</taxon>
        <taxon>Nitrospira</taxon>
    </lineage>
</organism>
<dbReference type="Proteomes" id="UP000069205">
    <property type="component" value="Chromosome"/>
</dbReference>
<dbReference type="RefSeq" id="WP_053378194.1">
    <property type="nucleotide sequence ID" value="NZ_CP011801.1"/>
</dbReference>
<dbReference type="AlphaFoldDB" id="A0A0K2G7A8"/>
<feature type="coiled-coil region" evidence="1">
    <location>
        <begin position="53"/>
        <end position="80"/>
    </location>
</feature>
<keyword evidence="1" id="KW-0175">Coiled coil</keyword>
<evidence type="ECO:0000313" key="2">
    <source>
        <dbReference type="EMBL" id="ALA56754.1"/>
    </source>
</evidence>
<dbReference type="EMBL" id="CP011801">
    <property type="protein sequence ID" value="ALA56754.1"/>
    <property type="molecule type" value="Genomic_DNA"/>
</dbReference>
<dbReference type="KEGG" id="nmv:NITMOv2_0316"/>
<dbReference type="STRING" id="42253.NITMOv2_0316"/>
<protein>
    <submittedName>
        <fullName evidence="2">Uncharacterized protein</fullName>
    </submittedName>
</protein>